<feature type="transmembrane region" description="Helical" evidence="4">
    <location>
        <begin position="21"/>
        <end position="41"/>
    </location>
</feature>
<dbReference type="CDD" id="cd07185">
    <property type="entry name" value="OmpA_C-like"/>
    <property type="match status" value="1"/>
</dbReference>
<feature type="domain" description="OmpA-like" evidence="5">
    <location>
        <begin position="401"/>
        <end position="527"/>
    </location>
</feature>
<evidence type="ECO:0000313" key="6">
    <source>
        <dbReference type="EMBL" id="MEK0082537.1"/>
    </source>
</evidence>
<dbReference type="RefSeq" id="WP_418158391.1">
    <property type="nucleotide sequence ID" value="NZ_JBBLZC010000004.1"/>
</dbReference>
<feature type="coiled-coil region" evidence="2">
    <location>
        <begin position="69"/>
        <end position="191"/>
    </location>
</feature>
<dbReference type="PRINTS" id="PR01023">
    <property type="entry name" value="NAFLGMOTY"/>
</dbReference>
<protein>
    <submittedName>
        <fullName evidence="6">OmpA family protein</fullName>
    </submittedName>
</protein>
<keyword evidence="2" id="KW-0175">Coiled coil</keyword>
<organism evidence="6 7">
    <name type="scientific">Benzoatithermus flavus</name>
    <dbReference type="NCBI Taxonomy" id="3108223"/>
    <lineage>
        <taxon>Bacteria</taxon>
        <taxon>Pseudomonadati</taxon>
        <taxon>Pseudomonadota</taxon>
        <taxon>Alphaproteobacteria</taxon>
        <taxon>Geminicoccales</taxon>
        <taxon>Geminicoccaceae</taxon>
        <taxon>Benzoatithermus</taxon>
    </lineage>
</organism>
<evidence type="ECO:0000256" key="3">
    <source>
        <dbReference type="SAM" id="MobiDB-lite"/>
    </source>
</evidence>
<evidence type="ECO:0000313" key="7">
    <source>
        <dbReference type="Proteomes" id="UP001375743"/>
    </source>
</evidence>
<gene>
    <name evidence="6" type="ORF">U1T56_05205</name>
</gene>
<feature type="region of interest" description="Disordered" evidence="3">
    <location>
        <begin position="228"/>
        <end position="256"/>
    </location>
</feature>
<dbReference type="PANTHER" id="PTHR30329">
    <property type="entry name" value="STATOR ELEMENT OF FLAGELLAR MOTOR COMPLEX"/>
    <property type="match status" value="1"/>
</dbReference>
<dbReference type="InterPro" id="IPR006665">
    <property type="entry name" value="OmpA-like"/>
</dbReference>
<evidence type="ECO:0000256" key="1">
    <source>
        <dbReference type="PROSITE-ProRule" id="PRU00473"/>
    </source>
</evidence>
<dbReference type="Proteomes" id="UP001375743">
    <property type="component" value="Unassembled WGS sequence"/>
</dbReference>
<keyword evidence="4" id="KW-1133">Transmembrane helix</keyword>
<dbReference type="Pfam" id="PF00691">
    <property type="entry name" value="OmpA"/>
    <property type="match status" value="1"/>
</dbReference>
<evidence type="ECO:0000256" key="2">
    <source>
        <dbReference type="SAM" id="Coils"/>
    </source>
</evidence>
<evidence type="ECO:0000259" key="5">
    <source>
        <dbReference type="PROSITE" id="PS51123"/>
    </source>
</evidence>
<dbReference type="EMBL" id="JBBLZC010000004">
    <property type="protein sequence ID" value="MEK0082537.1"/>
    <property type="molecule type" value="Genomic_DNA"/>
</dbReference>
<dbReference type="Gene3D" id="3.30.1330.60">
    <property type="entry name" value="OmpA-like domain"/>
    <property type="match status" value="1"/>
</dbReference>
<reference evidence="6 7" key="1">
    <citation type="submission" date="2024-01" db="EMBL/GenBank/DDBJ databases">
        <title>Multi-omics insights into the function and evolution of sodium benzoate biodegradation pathways in Benzoatithermus flavus gen. nov., sp. nov. from hot spring.</title>
        <authorList>
            <person name="Hu C.-J."/>
            <person name="Li W.-J."/>
        </authorList>
    </citation>
    <scope>NUCLEOTIDE SEQUENCE [LARGE SCALE GENOMIC DNA]</scope>
    <source>
        <strain evidence="6 7">SYSU G07066</strain>
    </source>
</reference>
<sequence>MTERIAELEQQLEAWERRNRARTLGLALVPVAVAGSLVWFAESQIDRAEQGQAEALRRAETSEQALAGMRAELGQLRAMRAEHSRAEDELAAERERRARAEADLATARATLDEQSARALGLEQEAESLRARLAAAETALVEAKAQLAARSTEQEENAAGDGAAVARLQEQLARAQEEIAALRATGAEMDRAIATRDTALANLRRESEARSAETAQRVQALVAERDRLAAERDQAATDRDRLAGERDAARRAAQEAADRLAEADRARAAAEERADTLVGRLEIAEARTKESDGARAVAAEERERLQAERSSLEQQLAALKGELATALRTAALTPLVATSEEEPPPVGTRTPSPADTGSAMAGIEPSFVTGSRAVGVSPSPDPASLLADIRSSVAAAAGVEAVGDRLILGAAGLFAPGRAQLSPHGRAELEKVAQRLREAIAKLPAGTAWTLHVEGHTDDTPVRFSRFGSNQALSEARAEAVANHLIGAGLPSDRLVVTGLADRQPLVPGRTEEARSRNRRIELRLTTP</sequence>
<keyword evidence="7" id="KW-1185">Reference proteome</keyword>
<accession>A0ABU8XMX3</accession>
<dbReference type="InterPro" id="IPR050330">
    <property type="entry name" value="Bact_OuterMem_StrucFunc"/>
</dbReference>
<keyword evidence="4" id="KW-0812">Transmembrane</keyword>
<dbReference type="Gene3D" id="1.10.287.1490">
    <property type="match status" value="1"/>
</dbReference>
<keyword evidence="1 4" id="KW-0472">Membrane</keyword>
<name>A0ABU8XMX3_9PROT</name>
<feature type="region of interest" description="Disordered" evidence="3">
    <location>
        <begin position="336"/>
        <end position="357"/>
    </location>
</feature>
<dbReference type="InterPro" id="IPR036737">
    <property type="entry name" value="OmpA-like_sf"/>
</dbReference>
<dbReference type="SUPFAM" id="SSF103088">
    <property type="entry name" value="OmpA-like"/>
    <property type="match status" value="1"/>
</dbReference>
<comment type="caution">
    <text evidence="6">The sequence shown here is derived from an EMBL/GenBank/DDBJ whole genome shotgun (WGS) entry which is preliminary data.</text>
</comment>
<dbReference type="PROSITE" id="PS51123">
    <property type="entry name" value="OMPA_2"/>
    <property type="match status" value="1"/>
</dbReference>
<proteinExistence type="predicted"/>
<evidence type="ECO:0000256" key="4">
    <source>
        <dbReference type="SAM" id="Phobius"/>
    </source>
</evidence>
<dbReference type="PANTHER" id="PTHR30329:SF21">
    <property type="entry name" value="LIPOPROTEIN YIAD-RELATED"/>
    <property type="match status" value="1"/>
</dbReference>